<reference evidence="3 6" key="2">
    <citation type="submission" date="2018-10" db="EMBL/GenBank/DDBJ databases">
        <title>Sequencing the genomes of 1000 actinobacteria strains.</title>
        <authorList>
            <person name="Klenk H.-P."/>
        </authorList>
    </citation>
    <scope>NUCLEOTIDE SEQUENCE [LARGE SCALE GENOMIC DNA]</scope>
    <source>
        <strain evidence="3 6">DSM 45119</strain>
    </source>
</reference>
<evidence type="ECO:0000313" key="3">
    <source>
        <dbReference type="EMBL" id="RKT85609.1"/>
    </source>
</evidence>
<keyword evidence="6" id="KW-1185">Reference proteome</keyword>
<evidence type="ECO:0000313" key="4">
    <source>
        <dbReference type="EMBL" id="SFO86348.1"/>
    </source>
</evidence>
<dbReference type="InterPro" id="IPR003540">
    <property type="entry name" value="ADP-ribosyltransferase"/>
</dbReference>
<dbReference type="Proteomes" id="UP000199398">
    <property type="component" value="Unassembled WGS sequence"/>
</dbReference>
<feature type="compositionally biased region" description="Basic and acidic residues" evidence="1">
    <location>
        <begin position="439"/>
        <end position="455"/>
    </location>
</feature>
<dbReference type="GO" id="GO:0005198">
    <property type="term" value="F:structural molecule activity"/>
    <property type="evidence" value="ECO:0007669"/>
    <property type="project" value="InterPro"/>
</dbReference>
<sequence length="801" mass="86663">MAVDPEYLDEIAATVAQLYREAETALAQLIAKHLDGDLDADMPAPVWAERKLAAVRSLRASAQAVLAGLQADSSTATREAAAEAFRAGWSSALAELPARWFPRSGLAEAAKQAADQVPGFGAVEALAAAVHADVGQRSRNVLRDVVDVYRGVIAAATARTLTGTQTRRQAAQAAWQRFADRGITGFTDRAGRRWRLSSYVEMATRTVAQRAAVQGQTDRLHAAGVSLVYVSNAPQECVLCRPFEGRVLRLGTGPTGRVQVPHQLTDAPVEVEVVDTLAGAQLAGLFHPNCRHSVSAFLPGVTKPPPQPTADPEGDKARQRQRAIEREIRKHKQRQAVALDEPARKAASQKVRAWQAEMREHLDAHPELKRLRYREQLGAGNVGTPGTRPAGEVAPLVDVPLDGGPPQQRKPHQHDAERDVASVVNDPGQLDLLGQRRAHRDEQHAELSPERRAEPVPELGPAAVPEPVPGPPEPGEAGVARLLDVDDELTADELLSVALTAEGEERREAFAALARFEQLAEQGSTAPGFASFVKRLAKHADPVKYVRRRLGQQSDPAARAATLRALWSELETRAQPGWALPGSSPALPGMRAGLRFDDNGEAVKWAMKNMPLPGDLTKPERESVSTYTGSAYREINNALRGYQPANSKAWLDRIVGHLDKAFAKAELAESILTFRGSGPSILSTLGADINDPKSIAALVGSVHTDGGYLSTSIGSRAAFGGAVVFAFRLPTGARAMNVMPISKFGTSEREILLNRGTRYVIHAAYQRRGTWYIECEVVPDGWNPPANWQPDPYNDVDKGYR</sequence>
<dbReference type="AlphaFoldDB" id="A0A1I5KMZ0"/>
<reference evidence="4 5" key="1">
    <citation type="submission" date="2016-10" db="EMBL/GenBank/DDBJ databases">
        <authorList>
            <person name="de Groot N.N."/>
        </authorList>
    </citation>
    <scope>NUCLEOTIDE SEQUENCE [LARGE SCALE GENOMIC DNA]</scope>
    <source>
        <strain evidence="4 5">CPCC 201259</strain>
    </source>
</reference>
<organism evidence="4 5">
    <name type="scientific">Saccharopolyspora antimicrobica</name>
    <dbReference type="NCBI Taxonomy" id="455193"/>
    <lineage>
        <taxon>Bacteria</taxon>
        <taxon>Bacillati</taxon>
        <taxon>Actinomycetota</taxon>
        <taxon>Actinomycetes</taxon>
        <taxon>Pseudonocardiales</taxon>
        <taxon>Pseudonocardiaceae</taxon>
        <taxon>Saccharopolyspora</taxon>
    </lineage>
</organism>
<evidence type="ECO:0000313" key="6">
    <source>
        <dbReference type="Proteomes" id="UP000270697"/>
    </source>
</evidence>
<dbReference type="GO" id="GO:0005576">
    <property type="term" value="C:extracellular region"/>
    <property type="evidence" value="ECO:0007669"/>
    <property type="project" value="InterPro"/>
</dbReference>
<protein>
    <submittedName>
        <fullName evidence="4">ADP-ribosyltransferase exoenzyme</fullName>
    </submittedName>
</protein>
<dbReference type="Pfam" id="PF06152">
    <property type="entry name" value="Phage_min_cap2"/>
    <property type="match status" value="1"/>
</dbReference>
<evidence type="ECO:0000256" key="1">
    <source>
        <dbReference type="SAM" id="MobiDB-lite"/>
    </source>
</evidence>
<feature type="domain" description="ADP ribosyltransferase" evidence="2">
    <location>
        <begin position="604"/>
        <end position="764"/>
    </location>
</feature>
<evidence type="ECO:0000313" key="5">
    <source>
        <dbReference type="Proteomes" id="UP000199398"/>
    </source>
</evidence>
<dbReference type="GO" id="GO:0016740">
    <property type="term" value="F:transferase activity"/>
    <property type="evidence" value="ECO:0007669"/>
    <property type="project" value="UniProtKB-KW"/>
</dbReference>
<proteinExistence type="predicted"/>
<keyword evidence="4" id="KW-0808">Transferase</keyword>
<dbReference type="Gene3D" id="3.90.176.10">
    <property type="entry name" value="Toxin ADP-ribosyltransferase, Chain A, domain 1"/>
    <property type="match status" value="1"/>
</dbReference>
<dbReference type="Proteomes" id="UP000270697">
    <property type="component" value="Unassembled WGS sequence"/>
</dbReference>
<feature type="region of interest" description="Disordered" evidence="1">
    <location>
        <begin position="378"/>
        <end position="478"/>
    </location>
</feature>
<dbReference type="PROSITE" id="PS51996">
    <property type="entry name" value="TR_MART"/>
    <property type="match status" value="1"/>
</dbReference>
<dbReference type="EMBL" id="RBXX01000002">
    <property type="protein sequence ID" value="RKT85609.1"/>
    <property type="molecule type" value="Genomic_DNA"/>
</dbReference>
<feature type="compositionally biased region" description="Pro residues" evidence="1">
    <location>
        <begin position="464"/>
        <end position="474"/>
    </location>
</feature>
<dbReference type="Pfam" id="PF03496">
    <property type="entry name" value="ADPrib_exo_Tox"/>
    <property type="match status" value="1"/>
</dbReference>
<dbReference type="SUPFAM" id="SSF56399">
    <property type="entry name" value="ADP-ribosylation"/>
    <property type="match status" value="1"/>
</dbReference>
<dbReference type="InterPro" id="IPR009319">
    <property type="entry name" value="Phage_A118_VSP1"/>
</dbReference>
<dbReference type="STRING" id="455193.SAMN05421805_12788"/>
<accession>A0A1I5KMZ0</accession>
<evidence type="ECO:0000259" key="2">
    <source>
        <dbReference type="Pfam" id="PF03496"/>
    </source>
</evidence>
<feature type="region of interest" description="Disordered" evidence="1">
    <location>
        <begin position="299"/>
        <end position="321"/>
    </location>
</feature>
<dbReference type="OrthoDB" id="3197444at2"/>
<name>A0A1I5KMZ0_9PSEU</name>
<dbReference type="RefSeq" id="WP_093160075.1">
    <property type="nucleotide sequence ID" value="NZ_FOUP01000027.1"/>
</dbReference>
<gene>
    <name evidence="3" type="ORF">ATL45_3956</name>
    <name evidence="4" type="ORF">SAMN05421805_12788</name>
</gene>
<dbReference type="EMBL" id="FOUP01000027">
    <property type="protein sequence ID" value="SFO86348.1"/>
    <property type="molecule type" value="Genomic_DNA"/>
</dbReference>